<accession>A0A1K2HGN6</accession>
<keyword evidence="1" id="KW-1133">Transmembrane helix</keyword>
<dbReference type="PANTHER" id="PTHR38034">
    <property type="entry name" value="INNER MEMBRANE PROTEIN YPJD"/>
    <property type="match status" value="1"/>
</dbReference>
<proteinExistence type="predicted"/>
<dbReference type="GO" id="GO:0017004">
    <property type="term" value="P:cytochrome complex assembly"/>
    <property type="evidence" value="ECO:0007669"/>
    <property type="project" value="InterPro"/>
</dbReference>
<keyword evidence="1" id="KW-0472">Membrane</keyword>
<feature type="transmembrane region" description="Helical" evidence="1">
    <location>
        <begin position="184"/>
        <end position="207"/>
    </location>
</feature>
<dbReference type="InterPro" id="IPR052372">
    <property type="entry name" value="YpjD/HemX"/>
</dbReference>
<evidence type="ECO:0000313" key="4">
    <source>
        <dbReference type="Proteomes" id="UP000186513"/>
    </source>
</evidence>
<dbReference type="STRING" id="1121279.SAMN02745887_01782"/>
<evidence type="ECO:0000259" key="2">
    <source>
        <dbReference type="Pfam" id="PF01578"/>
    </source>
</evidence>
<dbReference type="Proteomes" id="UP000186513">
    <property type="component" value="Unassembled WGS sequence"/>
</dbReference>
<dbReference type="RefSeq" id="WP_072428298.1">
    <property type="nucleotide sequence ID" value="NZ_FPKR01000006.1"/>
</dbReference>
<gene>
    <name evidence="3" type="ORF">SAMN02745887_01782</name>
</gene>
<dbReference type="PANTHER" id="PTHR38034:SF1">
    <property type="entry name" value="INNER MEMBRANE PROTEIN YPJD"/>
    <property type="match status" value="1"/>
</dbReference>
<organism evidence="3 4">
    <name type="scientific">Chitinimonas taiwanensis DSM 18899</name>
    <dbReference type="NCBI Taxonomy" id="1121279"/>
    <lineage>
        <taxon>Bacteria</taxon>
        <taxon>Pseudomonadati</taxon>
        <taxon>Pseudomonadota</taxon>
        <taxon>Betaproteobacteria</taxon>
        <taxon>Neisseriales</taxon>
        <taxon>Chitinibacteraceae</taxon>
        <taxon>Chitinimonas</taxon>
    </lineage>
</organism>
<feature type="transmembrane region" description="Helical" evidence="1">
    <location>
        <begin position="12"/>
        <end position="29"/>
    </location>
</feature>
<feature type="transmembrane region" description="Helical" evidence="1">
    <location>
        <begin position="219"/>
        <end position="236"/>
    </location>
</feature>
<name>A0A1K2HGN6_9NEIS</name>
<feature type="transmembrane region" description="Helical" evidence="1">
    <location>
        <begin position="248"/>
        <end position="270"/>
    </location>
</feature>
<protein>
    <submittedName>
        <fullName evidence="3">ABC-type uncharacterized transport system, permease component</fullName>
    </submittedName>
</protein>
<reference evidence="3 4" key="1">
    <citation type="submission" date="2016-11" db="EMBL/GenBank/DDBJ databases">
        <authorList>
            <person name="Jaros S."/>
            <person name="Januszkiewicz K."/>
            <person name="Wedrychowicz H."/>
        </authorList>
    </citation>
    <scope>NUCLEOTIDE SEQUENCE [LARGE SCALE GENOMIC DNA]</scope>
    <source>
        <strain evidence="3 4">DSM 18899</strain>
    </source>
</reference>
<dbReference type="EMBL" id="FPKR01000006">
    <property type="protein sequence ID" value="SFZ75891.1"/>
    <property type="molecule type" value="Genomic_DNA"/>
</dbReference>
<feature type="transmembrane region" description="Helical" evidence="1">
    <location>
        <begin position="103"/>
        <end position="123"/>
    </location>
</feature>
<sequence>MNPFTAITANSYALIIWLAYLALSSWIMITRRSASLTMTPQRLRTEHALLGALLLAHAPLAFAPIAMTPAHFGAREALSLLTWLAVLIYWTAAYLIRLEGLQAILLPVATLSLGAALLLPTGHATPWLAKPLMQVHFAIAMLSYGFFAVAAGLATLMRLADRALHHPGRSLLQQLPPLLALEKLLFSTLSLGLALLTATLTTGAIFAEELFGRALSFNHKTIFSLAAWLVFATLLWGRHARGWRGRTAINWTLAGFGLLLLAYIGSRFVLDGLVNN</sequence>
<dbReference type="AlphaFoldDB" id="A0A1K2HGN6"/>
<dbReference type="Pfam" id="PF01578">
    <property type="entry name" value="Cytochrom_C_asm"/>
    <property type="match status" value="1"/>
</dbReference>
<feature type="domain" description="Cytochrome c assembly protein" evidence="2">
    <location>
        <begin position="76"/>
        <end position="273"/>
    </location>
</feature>
<evidence type="ECO:0000313" key="3">
    <source>
        <dbReference type="EMBL" id="SFZ75891.1"/>
    </source>
</evidence>
<feature type="transmembrane region" description="Helical" evidence="1">
    <location>
        <begin position="49"/>
        <end position="72"/>
    </location>
</feature>
<dbReference type="GO" id="GO:0020037">
    <property type="term" value="F:heme binding"/>
    <property type="evidence" value="ECO:0007669"/>
    <property type="project" value="InterPro"/>
</dbReference>
<keyword evidence="1" id="KW-0812">Transmembrane</keyword>
<feature type="transmembrane region" description="Helical" evidence="1">
    <location>
        <begin position="78"/>
        <end position="96"/>
    </location>
</feature>
<dbReference type="InterPro" id="IPR002541">
    <property type="entry name" value="Cyt_c_assembly"/>
</dbReference>
<keyword evidence="4" id="KW-1185">Reference proteome</keyword>
<feature type="transmembrane region" description="Helical" evidence="1">
    <location>
        <begin position="135"/>
        <end position="156"/>
    </location>
</feature>
<evidence type="ECO:0000256" key="1">
    <source>
        <dbReference type="SAM" id="Phobius"/>
    </source>
</evidence>
<dbReference type="OrthoDB" id="9780793at2"/>